<dbReference type="PANTHER" id="PTHR43133">
    <property type="entry name" value="RNA POLYMERASE ECF-TYPE SIGMA FACTO"/>
    <property type="match status" value="1"/>
</dbReference>
<keyword evidence="1" id="KW-0805">Transcription regulation</keyword>
<dbReference type="InterPro" id="IPR007627">
    <property type="entry name" value="RNA_pol_sigma70_r2"/>
</dbReference>
<feature type="domain" description="RNA polymerase sigma-70 region 2" evidence="5">
    <location>
        <begin position="53"/>
        <end position="121"/>
    </location>
</feature>
<dbReference type="OrthoDB" id="3806195at2"/>
<evidence type="ECO:0000256" key="4">
    <source>
        <dbReference type="SAM" id="MobiDB-lite"/>
    </source>
</evidence>
<feature type="region of interest" description="Disordered" evidence="4">
    <location>
        <begin position="1"/>
        <end position="35"/>
    </location>
</feature>
<feature type="compositionally biased region" description="Low complexity" evidence="4">
    <location>
        <begin position="432"/>
        <end position="446"/>
    </location>
</feature>
<dbReference type="STRING" id="159449.B4N89_38875"/>
<dbReference type="SUPFAM" id="SSF88946">
    <property type="entry name" value="Sigma2 domain of RNA polymerase sigma factors"/>
    <property type="match status" value="1"/>
</dbReference>
<evidence type="ECO:0000259" key="5">
    <source>
        <dbReference type="Pfam" id="PF04542"/>
    </source>
</evidence>
<name>A0A1T3NN51_9ACTN</name>
<dbReference type="Proteomes" id="UP000190037">
    <property type="component" value="Unassembled WGS sequence"/>
</dbReference>
<dbReference type="Gene3D" id="1.10.1740.10">
    <property type="match status" value="1"/>
</dbReference>
<evidence type="ECO:0000313" key="7">
    <source>
        <dbReference type="Proteomes" id="UP000190037"/>
    </source>
</evidence>
<reference evidence="6 7" key="1">
    <citation type="submission" date="2017-03" db="EMBL/GenBank/DDBJ databases">
        <title>Draft genome sequence of Streptomyces scabrisporus NF3, endophyte isolated from Amphipterygium adstringens.</title>
        <authorList>
            <person name="Vazquez M."/>
            <person name="Ceapa C.D."/>
            <person name="Rodriguez Luna D."/>
            <person name="Sanchez Esquivel S."/>
        </authorList>
    </citation>
    <scope>NUCLEOTIDE SEQUENCE [LARGE SCALE GENOMIC DNA]</scope>
    <source>
        <strain evidence="6 7">NF3</strain>
    </source>
</reference>
<keyword evidence="3" id="KW-0804">Transcription</keyword>
<evidence type="ECO:0000256" key="3">
    <source>
        <dbReference type="ARBA" id="ARBA00023163"/>
    </source>
</evidence>
<dbReference type="PANTHER" id="PTHR43133:SF63">
    <property type="entry name" value="RNA POLYMERASE SIGMA FACTOR FECI-RELATED"/>
    <property type="match status" value="1"/>
</dbReference>
<evidence type="ECO:0000313" key="6">
    <source>
        <dbReference type="EMBL" id="OPC78162.1"/>
    </source>
</evidence>
<evidence type="ECO:0000256" key="2">
    <source>
        <dbReference type="ARBA" id="ARBA00023082"/>
    </source>
</evidence>
<feature type="compositionally biased region" description="Acidic residues" evidence="4">
    <location>
        <begin position="23"/>
        <end position="35"/>
    </location>
</feature>
<dbReference type="EMBL" id="MWQN01000003">
    <property type="protein sequence ID" value="OPC78162.1"/>
    <property type="molecule type" value="Genomic_DNA"/>
</dbReference>
<keyword evidence="2" id="KW-0731">Sigma factor</keyword>
<gene>
    <name evidence="6" type="ORF">B4N89_38875</name>
</gene>
<keyword evidence="7" id="KW-1185">Reference proteome</keyword>
<evidence type="ECO:0000256" key="1">
    <source>
        <dbReference type="ARBA" id="ARBA00023015"/>
    </source>
</evidence>
<feature type="compositionally biased region" description="Low complexity" evidence="4">
    <location>
        <begin position="483"/>
        <end position="492"/>
    </location>
</feature>
<feature type="compositionally biased region" description="Basic and acidic residues" evidence="4">
    <location>
        <begin position="122"/>
        <end position="140"/>
    </location>
</feature>
<dbReference type="RefSeq" id="WP_078981257.1">
    <property type="nucleotide sequence ID" value="NZ_MWQN01000003.1"/>
</dbReference>
<accession>A0A1T3NN51</accession>
<dbReference type="GO" id="GO:0006352">
    <property type="term" value="P:DNA-templated transcription initiation"/>
    <property type="evidence" value="ECO:0007669"/>
    <property type="project" value="InterPro"/>
</dbReference>
<dbReference type="Pfam" id="PF04542">
    <property type="entry name" value="Sigma70_r2"/>
    <property type="match status" value="1"/>
</dbReference>
<organism evidence="6 7">
    <name type="scientific">Embleya scabrispora</name>
    <dbReference type="NCBI Taxonomy" id="159449"/>
    <lineage>
        <taxon>Bacteria</taxon>
        <taxon>Bacillati</taxon>
        <taxon>Actinomycetota</taxon>
        <taxon>Actinomycetes</taxon>
        <taxon>Kitasatosporales</taxon>
        <taxon>Streptomycetaceae</taxon>
        <taxon>Embleya</taxon>
    </lineage>
</organism>
<feature type="region of interest" description="Disordered" evidence="4">
    <location>
        <begin position="427"/>
        <end position="541"/>
    </location>
</feature>
<feature type="region of interest" description="Disordered" evidence="4">
    <location>
        <begin position="122"/>
        <end position="142"/>
    </location>
</feature>
<dbReference type="InterPro" id="IPR039425">
    <property type="entry name" value="RNA_pol_sigma-70-like"/>
</dbReference>
<protein>
    <recommendedName>
        <fullName evidence="5">RNA polymerase sigma-70 region 2 domain-containing protein</fullName>
    </recommendedName>
</protein>
<dbReference type="GO" id="GO:0016987">
    <property type="term" value="F:sigma factor activity"/>
    <property type="evidence" value="ECO:0007669"/>
    <property type="project" value="UniProtKB-KW"/>
</dbReference>
<sequence length="889" mass="91810">MTRIGPDPSGDSSSERGLPESLWAEDPDADPDGASDDTWQLLRDGDEAARVALYERHHDALARWFRAKLPSAAEADDCVSEVFVRALDGIARDLKPTRGVDRWLWGIAKHVWMAELRARQRAADRPVDEDIPPDDAKKTTLSEVSAPGGDLGHAYGKTQAFAALYTATDALSQTQRTVVSAHLDHTLAEMRPVKGAELAARLGWPRVRVDRELSRGLKKVRERVGLLAAARSMRFSCSAAAEVKGLARLFAAEEIASGLVPTRAEYRVLRTHAATCPTCSAVAKDAIVQRTWVLGPGLALAAARQGEDDDERRRAAVAWWTGRPATTAEAATEVPMAAPVPALDVAAAAADPGASGSVVRIVRPALTATRAARDAVLHRLLRVPGVAPAVNTATRIAADNPLAVRVGGTAVALATAAALTLSAVAPDSAHTPSARPSAGPSAAPGATGPGGAAKAVADETPPPSPTPTDVPSDRLPGGPTPPDGAAATPGGESDPDPDGPTGTPGTGGRSDTGAAPIGGGGAGGNGGNSGNGGNGGGANAPTPVPATWGFWMVRYADDPIGTTRELTPTPQRPDSHEPNWTYGIRRLGNPPVVKTVRVTHTAVGRHVVILPDSAAPGGIAHVSVSDYAANGVSCQPVRWWPQGTDERVEVACFDRTGTPADIPFTGLFLAGDRNGPYQQASSRGYVHADEPAAARQLPAAASRQNTGAVTRTGTGRYAVAVAADTESVQVSPVGTTPRHCALTALAGGTASVACATHGGAPADTAFTLSHTGRQSPLDDTRVPHAVHLTVADAPGGAAPTITGSWMSRPGSADVTRTATGRYTLHLTVGYLTSYAHLTAVGGGYCTTVLRNDYGTKDDVLMYLACYTATGAPADKGFRLSYLTASPYYP</sequence>
<dbReference type="InterPro" id="IPR013325">
    <property type="entry name" value="RNA_pol_sigma_r2"/>
</dbReference>
<feature type="compositionally biased region" description="Gly residues" evidence="4">
    <location>
        <begin position="502"/>
        <end position="538"/>
    </location>
</feature>
<dbReference type="AlphaFoldDB" id="A0A1T3NN51"/>
<comment type="caution">
    <text evidence="6">The sequence shown here is derived from an EMBL/GenBank/DDBJ whole genome shotgun (WGS) entry which is preliminary data.</text>
</comment>
<proteinExistence type="predicted"/>